<keyword evidence="3 5" id="KW-0067">ATP-binding</keyword>
<reference evidence="5 6" key="1">
    <citation type="submission" date="2021-01" db="EMBL/GenBank/DDBJ databases">
        <title>Genome public.</title>
        <authorList>
            <person name="Liu C."/>
            <person name="Sun Q."/>
        </authorList>
    </citation>
    <scope>NUCLEOTIDE SEQUENCE [LARGE SCALE GENOMIC DNA]</scope>
    <source>
        <strain evidence="5 6">YIM B02564</strain>
    </source>
</reference>
<dbReference type="Pfam" id="PF00005">
    <property type="entry name" value="ABC_tran"/>
    <property type="match status" value="1"/>
</dbReference>
<dbReference type="RefSeq" id="WP_202652561.1">
    <property type="nucleotide sequence ID" value="NZ_JAESWB010000025.1"/>
</dbReference>
<comment type="caution">
    <text evidence="5">The sequence shown here is derived from an EMBL/GenBank/DDBJ whole genome shotgun (WGS) entry which is preliminary data.</text>
</comment>
<dbReference type="SUPFAM" id="SSF52540">
    <property type="entry name" value="P-loop containing nucleoside triphosphate hydrolases"/>
    <property type="match status" value="1"/>
</dbReference>
<dbReference type="InterPro" id="IPR027417">
    <property type="entry name" value="P-loop_NTPase"/>
</dbReference>
<dbReference type="InterPro" id="IPR017911">
    <property type="entry name" value="MacB-like_ATP-bd"/>
</dbReference>
<keyword evidence="1" id="KW-0813">Transport</keyword>
<gene>
    <name evidence="5" type="ORF">JK635_03920</name>
</gene>
<keyword evidence="6" id="KW-1185">Reference proteome</keyword>
<keyword evidence="2" id="KW-0547">Nucleotide-binding</keyword>
<accession>A0ABS1TKV8</accession>
<dbReference type="InterPro" id="IPR003439">
    <property type="entry name" value="ABC_transporter-like_ATP-bd"/>
</dbReference>
<evidence type="ECO:0000256" key="2">
    <source>
        <dbReference type="ARBA" id="ARBA00022741"/>
    </source>
</evidence>
<evidence type="ECO:0000259" key="4">
    <source>
        <dbReference type="PROSITE" id="PS50893"/>
    </source>
</evidence>
<sequence length="225" mass="25278">MIELKNVHKVFKNKYYSTEILTDVSFSVPTGSWTTIVGPSGSGKSTLLNIISGLLPPDSGNVSINGTNIYQLTDPERSELRRKEIGFVFQDFKLLPYYSILDNVILPLYYDRDKKQLYARAEELLNMVGISEALFSRLPEGLSGGEKQRVAIARSLIANPQMLICDEPTGNLDRENRDNIVDILLKLKNQGKTIVLVTHDMEIADRGDEVYRLINGTLTQSEVRV</sequence>
<dbReference type="InterPro" id="IPR003593">
    <property type="entry name" value="AAA+_ATPase"/>
</dbReference>
<dbReference type="EMBL" id="JAESWB010000025">
    <property type="protein sequence ID" value="MBL4951389.1"/>
    <property type="molecule type" value="Genomic_DNA"/>
</dbReference>
<dbReference type="Gene3D" id="3.40.50.300">
    <property type="entry name" value="P-loop containing nucleotide triphosphate hydrolases"/>
    <property type="match status" value="1"/>
</dbReference>
<dbReference type="PANTHER" id="PTHR24220">
    <property type="entry name" value="IMPORT ATP-BINDING PROTEIN"/>
    <property type="match status" value="1"/>
</dbReference>
<name>A0ABS1TKV8_9BACI</name>
<proteinExistence type="predicted"/>
<evidence type="ECO:0000256" key="3">
    <source>
        <dbReference type="ARBA" id="ARBA00022840"/>
    </source>
</evidence>
<dbReference type="InterPro" id="IPR015854">
    <property type="entry name" value="ABC_transpr_LolD-like"/>
</dbReference>
<evidence type="ECO:0000313" key="5">
    <source>
        <dbReference type="EMBL" id="MBL4951389.1"/>
    </source>
</evidence>
<feature type="domain" description="ABC transporter" evidence="4">
    <location>
        <begin position="2"/>
        <end position="225"/>
    </location>
</feature>
<dbReference type="GO" id="GO:0005524">
    <property type="term" value="F:ATP binding"/>
    <property type="evidence" value="ECO:0007669"/>
    <property type="project" value="UniProtKB-KW"/>
</dbReference>
<dbReference type="PROSITE" id="PS50893">
    <property type="entry name" value="ABC_TRANSPORTER_2"/>
    <property type="match status" value="1"/>
</dbReference>
<organism evidence="5 6">
    <name type="scientific">Neobacillus paridis</name>
    <dbReference type="NCBI Taxonomy" id="2803862"/>
    <lineage>
        <taxon>Bacteria</taxon>
        <taxon>Bacillati</taxon>
        <taxon>Bacillota</taxon>
        <taxon>Bacilli</taxon>
        <taxon>Bacillales</taxon>
        <taxon>Bacillaceae</taxon>
        <taxon>Neobacillus</taxon>
    </lineage>
</organism>
<dbReference type="InterPro" id="IPR017871">
    <property type="entry name" value="ABC_transporter-like_CS"/>
</dbReference>
<protein>
    <submittedName>
        <fullName evidence="5">ABC transporter ATP-binding protein</fullName>
    </submittedName>
</protein>
<dbReference type="PANTHER" id="PTHR24220:SF692">
    <property type="entry name" value="ABC TRANSPORTER DOMAIN-CONTAINING PROTEIN"/>
    <property type="match status" value="1"/>
</dbReference>
<dbReference type="SMART" id="SM00382">
    <property type="entry name" value="AAA"/>
    <property type="match status" value="1"/>
</dbReference>
<dbReference type="PROSITE" id="PS00211">
    <property type="entry name" value="ABC_TRANSPORTER_1"/>
    <property type="match status" value="1"/>
</dbReference>
<dbReference type="CDD" id="cd03255">
    <property type="entry name" value="ABC_MJ0796_LolCDE_FtsE"/>
    <property type="match status" value="1"/>
</dbReference>
<evidence type="ECO:0000256" key="1">
    <source>
        <dbReference type="ARBA" id="ARBA00022448"/>
    </source>
</evidence>
<evidence type="ECO:0000313" key="6">
    <source>
        <dbReference type="Proteomes" id="UP000623967"/>
    </source>
</evidence>
<dbReference type="Proteomes" id="UP000623967">
    <property type="component" value="Unassembled WGS sequence"/>
</dbReference>